<dbReference type="PANTHER" id="PTHR34543">
    <property type="entry name" value="PROTEIN ABA DEFICIENT 4, CHLOROPLASTIC"/>
    <property type="match status" value="1"/>
</dbReference>
<proteinExistence type="predicted"/>
<reference evidence="3" key="1">
    <citation type="submission" date="2021-05" db="EMBL/GenBank/DDBJ databases">
        <title>The genome of the haptophyte Pavlova lutheri (Diacronema luteri, Pavlovales) - a model for lipid biosynthesis in eukaryotic algae.</title>
        <authorList>
            <person name="Hulatt C.J."/>
            <person name="Posewitz M.C."/>
        </authorList>
    </citation>
    <scope>NUCLEOTIDE SEQUENCE</scope>
    <source>
        <strain evidence="3">NIVA-4/92</strain>
    </source>
</reference>
<name>A0A8J5XAQ9_DIALT</name>
<dbReference type="Gene3D" id="3.10.450.50">
    <property type="match status" value="1"/>
</dbReference>
<feature type="domain" description="SnoaL-like" evidence="2">
    <location>
        <begin position="406"/>
        <end position="486"/>
    </location>
</feature>
<dbReference type="Pfam" id="PF14108">
    <property type="entry name" value="ABA4-like"/>
    <property type="match status" value="1"/>
</dbReference>
<dbReference type="SUPFAM" id="SSF54427">
    <property type="entry name" value="NTF2-like"/>
    <property type="match status" value="2"/>
</dbReference>
<dbReference type="EMBL" id="JAGTXO010000018">
    <property type="protein sequence ID" value="KAG8463053.1"/>
    <property type="molecule type" value="Genomic_DNA"/>
</dbReference>
<dbReference type="InterPro" id="IPR032710">
    <property type="entry name" value="NTF2-like_dom_sf"/>
</dbReference>
<dbReference type="InterPro" id="IPR025461">
    <property type="entry name" value="ABA4-like"/>
</dbReference>
<evidence type="ECO:0000259" key="2">
    <source>
        <dbReference type="Pfam" id="PF12680"/>
    </source>
</evidence>
<dbReference type="AlphaFoldDB" id="A0A8J5XAQ9"/>
<gene>
    <name evidence="3" type="ORF">KFE25_001826</name>
</gene>
<keyword evidence="1" id="KW-0732">Signal</keyword>
<feature type="chain" id="PRO_5035294627" description="SnoaL-like domain-containing protein" evidence="1">
    <location>
        <begin position="17"/>
        <end position="522"/>
    </location>
</feature>
<dbReference type="Proteomes" id="UP000751190">
    <property type="component" value="Unassembled WGS sequence"/>
</dbReference>
<dbReference type="Pfam" id="PF12680">
    <property type="entry name" value="SnoaL_2"/>
    <property type="match status" value="1"/>
</dbReference>
<dbReference type="InterPro" id="IPR037401">
    <property type="entry name" value="SnoaL-like"/>
</dbReference>
<feature type="signal peptide" evidence="1">
    <location>
        <begin position="1"/>
        <end position="16"/>
    </location>
</feature>
<dbReference type="PANTHER" id="PTHR34543:SF1">
    <property type="entry name" value="PROTEIN ABA DEFICIENT 4, CHLOROPLASTIC"/>
    <property type="match status" value="1"/>
</dbReference>
<evidence type="ECO:0000313" key="3">
    <source>
        <dbReference type="EMBL" id="KAG8463053.1"/>
    </source>
</evidence>
<organism evidence="3 4">
    <name type="scientific">Diacronema lutheri</name>
    <name type="common">Unicellular marine alga</name>
    <name type="synonym">Monochrysis lutheri</name>
    <dbReference type="NCBI Taxonomy" id="2081491"/>
    <lineage>
        <taxon>Eukaryota</taxon>
        <taxon>Haptista</taxon>
        <taxon>Haptophyta</taxon>
        <taxon>Pavlovophyceae</taxon>
        <taxon>Pavlovales</taxon>
        <taxon>Pavlovaceae</taxon>
        <taxon>Diacronema</taxon>
    </lineage>
</organism>
<evidence type="ECO:0000313" key="4">
    <source>
        <dbReference type="Proteomes" id="UP000751190"/>
    </source>
</evidence>
<sequence>MPTLTLALLACGHASAFTTPARIGARALMLSGPADLCERTIATRAPAARRCAARADALVADAEAAIHAAFSLATFGPQPFWLLMVVLPRWSVTRAVMRPLLPVVAFSLVHLFIVVVSASQDGGAAPLAEFAGVFDASAAGDPQGAMVNMMRYPAFVAEEWQHVLVWDLFVGRWIWADGLARGVPIRASVLLCNLIGPPGLLLHLATCIVTGKGLPPPPALAATGAPRAPPAKGVRATRADELLRFMLDGQSFDSAGMARLADALADGAVWEDLSAASAPAVGKAAVLAFLAEREAACPTGCALAVERLADGAASSGCAWARVGADGSTGLRGTMYVELEAASGKISLVQEVAEPIVKAGGATALLLKAVAKPHADGASARSSFRTRTPTRASELVDYLWNKVRGSNLNESLRFFADNIVYEDFNFAAAFVGKAQVEAFLREFDIPGISFVPERISQGDRTVAFTWRVAIAGVDGRQIRGISLYELDSKTRKLAFVRDVPEPAIRPAPLGALAAALRPGLRKL</sequence>
<comment type="caution">
    <text evidence="3">The sequence shown here is derived from an EMBL/GenBank/DDBJ whole genome shotgun (WGS) entry which is preliminary data.</text>
</comment>
<evidence type="ECO:0000256" key="1">
    <source>
        <dbReference type="SAM" id="SignalP"/>
    </source>
</evidence>
<accession>A0A8J5XAQ9</accession>
<keyword evidence="4" id="KW-1185">Reference proteome</keyword>
<dbReference type="OrthoDB" id="196782at2759"/>
<protein>
    <recommendedName>
        <fullName evidence="2">SnoaL-like domain-containing protein</fullName>
    </recommendedName>
</protein>